<sequence>MSNLFKFGFTSKSNEKDKSAKGNEDTKKKYEMKRKRGFLPKWLNEYEWLRYDEETEAMFCTSCEKYAAEKSSAFTTTGCLTFRIESLKSHETSSSHVNASKIETISLMKEKKKMVVCSYTGDIENKSTSEAAQAVSGCSNVVGAMDLAIRKLNEDQLQKLSVCFRSAYWIAKNELPFTLYPSVLELQQVNGVELAASYKTDNACRRFMPFIYKDLQSVSEDVLNQSRVLSIMFDGATDVSVCENELVYARVIEDGVPKCVYVKMKAVEHAHAEGVLGAIEGAMSNIEGWKDKLIATGCDGASVNLGKHHSVTALLKRDVPHLIAMHCVNHRLELGVLDALKERDSVIFSDIKSALLHLHKHYHYSAKALRELKSLAEAMEKKMMKPANLDGTRWMPHLSRSLAILLKPETYSVFVTHFENIVESRQGSADVQGRAKNILKHLKCEKLMHYMHFLQDVLEILSDLSLQFQRDTCSIPDVLDAVETACLRLVALQQRPGRHLQGFLDAIGGEHTFQGVELTRCPLTNDQMLAKKNALVETVIHKVSGRLKDLDSSPVLKAMQVFFLVNLPESAADLATYGEDEVATLCDHFRARLERMGCQVDELIQTEWPALKAHMQRNRQHSTDDLYRKCFCCNNLKERFKNILMLVEIILVIPTSSAICERGFSAMARVKSDWRASLQPDMLDYLMAITVSGPPAGEYNSARALNLWYNGGQRQRRPQFEEPGDLEDP</sequence>
<name>A0ABM1EB01_PRICU</name>
<feature type="compositionally biased region" description="Basic and acidic residues" evidence="1">
    <location>
        <begin position="13"/>
        <end position="28"/>
    </location>
</feature>
<accession>A0ABM1EB01</accession>
<reference evidence="4" key="1">
    <citation type="submission" date="2025-08" db="UniProtKB">
        <authorList>
            <consortium name="RefSeq"/>
        </authorList>
    </citation>
    <scope>IDENTIFICATION</scope>
</reference>
<dbReference type="RefSeq" id="XP_014669372.1">
    <property type="nucleotide sequence ID" value="XM_014813886.1"/>
</dbReference>
<feature type="region of interest" description="Disordered" evidence="1">
    <location>
        <begin position="1"/>
        <end position="28"/>
    </location>
</feature>
<dbReference type="InterPro" id="IPR012337">
    <property type="entry name" value="RNaseH-like_sf"/>
</dbReference>
<dbReference type="PANTHER" id="PTHR46880:SF5">
    <property type="entry name" value="DUF4371 DOMAIN-CONTAINING PROTEIN"/>
    <property type="match status" value="1"/>
</dbReference>
<evidence type="ECO:0000313" key="3">
    <source>
        <dbReference type="Proteomes" id="UP000695022"/>
    </source>
</evidence>
<dbReference type="Pfam" id="PF25431">
    <property type="entry name" value="zf-C17orf113"/>
    <property type="match status" value="1"/>
</dbReference>
<gene>
    <name evidence="4" type="primary">LOC106810507</name>
</gene>
<dbReference type="GeneID" id="106810507"/>
<dbReference type="InterPro" id="IPR006580">
    <property type="entry name" value="Znf_TTF"/>
</dbReference>
<protein>
    <submittedName>
        <fullName evidence="4">Uncharacterized protein LOC106810507</fullName>
    </submittedName>
</protein>
<keyword evidence="3" id="KW-1185">Reference proteome</keyword>
<dbReference type="Proteomes" id="UP000695022">
    <property type="component" value="Unplaced"/>
</dbReference>
<evidence type="ECO:0000259" key="2">
    <source>
        <dbReference type="SMART" id="SM00597"/>
    </source>
</evidence>
<proteinExistence type="predicted"/>
<organism evidence="3 4">
    <name type="scientific">Priapulus caudatus</name>
    <name type="common">Priapulid worm</name>
    <dbReference type="NCBI Taxonomy" id="37621"/>
    <lineage>
        <taxon>Eukaryota</taxon>
        <taxon>Metazoa</taxon>
        <taxon>Ecdysozoa</taxon>
        <taxon>Scalidophora</taxon>
        <taxon>Priapulida</taxon>
        <taxon>Priapulimorpha</taxon>
        <taxon>Priapulimorphida</taxon>
        <taxon>Priapulidae</taxon>
        <taxon>Priapulus</taxon>
    </lineage>
</organism>
<evidence type="ECO:0000313" key="4">
    <source>
        <dbReference type="RefSeq" id="XP_014669372.1"/>
    </source>
</evidence>
<dbReference type="Pfam" id="PF05699">
    <property type="entry name" value="Dimer_Tnp_hAT"/>
    <property type="match status" value="1"/>
</dbReference>
<feature type="domain" description="TTF-type" evidence="2">
    <location>
        <begin position="34"/>
        <end position="111"/>
    </location>
</feature>
<dbReference type="PANTHER" id="PTHR46880">
    <property type="entry name" value="RAS-ASSOCIATING DOMAIN-CONTAINING PROTEIN"/>
    <property type="match status" value="1"/>
</dbReference>
<dbReference type="InterPro" id="IPR057456">
    <property type="entry name" value="Znf_C17orf113"/>
</dbReference>
<dbReference type="SMART" id="SM00597">
    <property type="entry name" value="ZnF_TTF"/>
    <property type="match status" value="1"/>
</dbReference>
<evidence type="ECO:0000256" key="1">
    <source>
        <dbReference type="SAM" id="MobiDB-lite"/>
    </source>
</evidence>
<dbReference type="SUPFAM" id="SSF53098">
    <property type="entry name" value="Ribonuclease H-like"/>
    <property type="match status" value="1"/>
</dbReference>
<dbReference type="InterPro" id="IPR008906">
    <property type="entry name" value="HATC_C_dom"/>
</dbReference>